<dbReference type="Proteomes" id="UP000195787">
    <property type="component" value="Unassembled WGS sequence"/>
</dbReference>
<keyword evidence="1" id="KW-0812">Transmembrane</keyword>
<dbReference type="RefSeq" id="WP_086989847.1">
    <property type="nucleotide sequence ID" value="NZ_FUHU01000003.1"/>
</dbReference>
<feature type="transmembrane region" description="Helical" evidence="1">
    <location>
        <begin position="137"/>
        <end position="155"/>
    </location>
</feature>
<reference evidence="2 3" key="1">
    <citation type="submission" date="2017-02" db="EMBL/GenBank/DDBJ databases">
        <authorList>
            <person name="Peterson S.W."/>
        </authorList>
    </citation>
    <scope>NUCLEOTIDE SEQUENCE [LARGE SCALE GENOMIC DNA]</scope>
    <source>
        <strain evidence="2 3">LMG 22410</strain>
    </source>
</reference>
<evidence type="ECO:0000313" key="2">
    <source>
        <dbReference type="EMBL" id="SJM45772.1"/>
    </source>
</evidence>
<dbReference type="OrthoDB" id="5123379at2"/>
<protein>
    <recommendedName>
        <fullName evidence="4">DNA helicase</fullName>
    </recommendedName>
</protein>
<evidence type="ECO:0008006" key="4">
    <source>
        <dbReference type="Google" id="ProtNLM"/>
    </source>
</evidence>
<organism evidence="2 3">
    <name type="scientific">Agrococcus casei LMG 22410</name>
    <dbReference type="NCBI Taxonomy" id="1255656"/>
    <lineage>
        <taxon>Bacteria</taxon>
        <taxon>Bacillati</taxon>
        <taxon>Actinomycetota</taxon>
        <taxon>Actinomycetes</taxon>
        <taxon>Micrococcales</taxon>
        <taxon>Microbacteriaceae</taxon>
        <taxon>Agrococcus</taxon>
    </lineage>
</organism>
<proteinExistence type="predicted"/>
<sequence>MSLALSRKREKQIKKLRKQAEKLWDVQRSVNSRAGELAREASHQAREYTNESVVPEARRYAQRGLDRGRNALSGAARGWNNSVIPAVAGGLGSFAAMTQISKDKRVKDAIANVEKYARVPDVAPAEQAKKGLSAGQWVLIGVGVVAVAGAAYAAWQTLRADDDLWIPDADEVEAAPAN</sequence>
<keyword evidence="1" id="KW-1133">Transmembrane helix</keyword>
<evidence type="ECO:0000256" key="1">
    <source>
        <dbReference type="SAM" id="Phobius"/>
    </source>
</evidence>
<keyword evidence="1" id="KW-0472">Membrane</keyword>
<evidence type="ECO:0000313" key="3">
    <source>
        <dbReference type="Proteomes" id="UP000195787"/>
    </source>
</evidence>
<keyword evidence="3" id="KW-1185">Reference proteome</keyword>
<accession>A0A1R4EQ83</accession>
<gene>
    <name evidence="2" type="ORF">CZ674_00130</name>
</gene>
<dbReference type="EMBL" id="FUHU01000003">
    <property type="protein sequence ID" value="SJM45772.1"/>
    <property type="molecule type" value="Genomic_DNA"/>
</dbReference>
<name>A0A1R4EQ83_9MICO</name>
<dbReference type="AlphaFoldDB" id="A0A1R4EQ83"/>
<dbReference type="GeneID" id="303171615"/>